<dbReference type="PROSITE" id="PS51257">
    <property type="entry name" value="PROKAR_LIPOPROTEIN"/>
    <property type="match status" value="1"/>
</dbReference>
<dbReference type="EMBL" id="JBHUON010000003">
    <property type="protein sequence ID" value="MFD2863899.1"/>
    <property type="molecule type" value="Genomic_DNA"/>
</dbReference>
<sequence length="249" mass="25612">MKSPLIFIMAIVITACVGCKKMQVAEVNTAISIEESANMIAGALSSSTNGLNTLATDVTNCSFKLYKNSVGCGAIISDSISRQSAPGSATTFNFTSKIVSTVNCNTNNQYQSVSSAAAFKGQYYGLKLSSQGNGSANTTVTGLGDAAPAFIVNGQLKNMCGFKMNADTTRKGTISINIGLTNLTIAKSTATVPATITAGTATASVTGNSPKGAFLFEGKLTFNGFNDATLVISKETYTINLATGAVAKR</sequence>
<protein>
    <recommendedName>
        <fullName evidence="3">Lipoprotein</fullName>
    </recommendedName>
</protein>
<evidence type="ECO:0000313" key="1">
    <source>
        <dbReference type="EMBL" id="MFD2863899.1"/>
    </source>
</evidence>
<gene>
    <name evidence="1" type="ORF">ACFSYC_04290</name>
</gene>
<proteinExistence type="predicted"/>
<comment type="caution">
    <text evidence="1">The sequence shown here is derived from an EMBL/GenBank/DDBJ whole genome shotgun (WGS) entry which is preliminary data.</text>
</comment>
<evidence type="ECO:0008006" key="3">
    <source>
        <dbReference type="Google" id="ProtNLM"/>
    </source>
</evidence>
<name>A0ABW5XL36_9SPHI</name>
<dbReference type="RefSeq" id="WP_377123889.1">
    <property type="nucleotide sequence ID" value="NZ_JBHUON010000003.1"/>
</dbReference>
<dbReference type="Proteomes" id="UP001597601">
    <property type="component" value="Unassembled WGS sequence"/>
</dbReference>
<evidence type="ECO:0000313" key="2">
    <source>
        <dbReference type="Proteomes" id="UP001597601"/>
    </source>
</evidence>
<accession>A0ABW5XL36</accession>
<organism evidence="1 2">
    <name type="scientific">Mucilaginibacter antarcticus</name>
    <dbReference type="NCBI Taxonomy" id="1855725"/>
    <lineage>
        <taxon>Bacteria</taxon>
        <taxon>Pseudomonadati</taxon>
        <taxon>Bacteroidota</taxon>
        <taxon>Sphingobacteriia</taxon>
        <taxon>Sphingobacteriales</taxon>
        <taxon>Sphingobacteriaceae</taxon>
        <taxon>Mucilaginibacter</taxon>
    </lineage>
</organism>
<reference evidence="2" key="1">
    <citation type="journal article" date="2019" name="Int. J. Syst. Evol. Microbiol.">
        <title>The Global Catalogue of Microorganisms (GCM) 10K type strain sequencing project: providing services to taxonomists for standard genome sequencing and annotation.</title>
        <authorList>
            <consortium name="The Broad Institute Genomics Platform"/>
            <consortium name="The Broad Institute Genome Sequencing Center for Infectious Disease"/>
            <person name="Wu L."/>
            <person name="Ma J."/>
        </authorList>
    </citation>
    <scope>NUCLEOTIDE SEQUENCE [LARGE SCALE GENOMIC DNA]</scope>
    <source>
        <strain evidence="2">KCTC 52232</strain>
    </source>
</reference>
<keyword evidence="2" id="KW-1185">Reference proteome</keyword>